<dbReference type="SUPFAM" id="SSF52210">
    <property type="entry name" value="Succinyl-CoA synthetase domains"/>
    <property type="match status" value="2"/>
</dbReference>
<evidence type="ECO:0000256" key="3">
    <source>
        <dbReference type="ARBA" id="ARBA00022840"/>
    </source>
</evidence>
<dbReference type="Gene3D" id="3.30.470.20">
    <property type="entry name" value="ATP-grasp fold, B domain"/>
    <property type="match status" value="1"/>
</dbReference>
<dbReference type="FunFam" id="3.30.1490.20:FF:000020">
    <property type="entry name" value="Protein lysine acetyltransferase"/>
    <property type="match status" value="1"/>
</dbReference>
<dbReference type="SUPFAM" id="SSF51735">
    <property type="entry name" value="NAD(P)-binding Rossmann-fold domains"/>
    <property type="match status" value="1"/>
</dbReference>
<keyword evidence="3 5" id="KW-0067">ATP-binding</keyword>
<dbReference type="SUPFAM" id="SSF55729">
    <property type="entry name" value="Acyl-CoA N-acyltransferases (Nat)"/>
    <property type="match status" value="1"/>
</dbReference>
<dbReference type="Gene3D" id="3.40.50.261">
    <property type="entry name" value="Succinyl-CoA synthetase domains"/>
    <property type="match status" value="2"/>
</dbReference>
<dbReference type="STRING" id="1458425.SRAA_0082"/>
<dbReference type="SMART" id="SM00881">
    <property type="entry name" value="CoA_binding"/>
    <property type="match status" value="1"/>
</dbReference>
<evidence type="ECO:0000256" key="2">
    <source>
        <dbReference type="ARBA" id="ARBA00022741"/>
    </source>
</evidence>
<evidence type="ECO:0000313" key="8">
    <source>
        <dbReference type="EMBL" id="BAO79936.1"/>
    </source>
</evidence>
<proteinExistence type="inferred from homology"/>
<dbReference type="Pfam" id="PF13549">
    <property type="entry name" value="ATP-grasp_5"/>
    <property type="match status" value="1"/>
</dbReference>
<feature type="domain" description="ATP-grasp" evidence="6">
    <location>
        <begin position="487"/>
        <end position="524"/>
    </location>
</feature>
<sequence>MTRHLHALLAPRSVAVFGASDRPQRDGTAIWNRLAAEFKGTLYAVNPRLRQLGEHKVWHSVAELPQAPDLAVICTPAATVPGLVGALGARGCKAAVVVSAGLSDDQTQAMLAAARPYALRILGPDCTGLLVPHLGLNTSLAQVSAQPGSVAFVSQSAALVTAMMDWASSRQIGFSHFISLGEHADVDFADVLDYLASDARTRAIMLYVETLDEPRKFLSAARVAARNKPLIVVKGGRSGQGQQAASTHSAALAGSDRVFDAAVSRAGMLRVFRLQHLFMAAELLARFRDNRSEALIVLTNGGGAGVLAADAADYARVRLARLSAERIAELDAVLPAGWSRANPVDIGGDAPPQRYLDALRILLRERDCAVLLLHAPTGHVPSLEIAQALLPLASEKPVRVLGCWLGTQAVAAASALFRAAGIPDYDTPEDAVRAFASLRLHRHHQIDLMETPPAAPLHSRMDLPGIRELVEFVLADGREWLTEPETKELLKRAGLPVTPTRVVPPEAQAAVYAAETLGYPVVLKILSHDITHKSDVGGVRLDLHNAAEVEQAARSMLERVAHLQPQARIEGFTVQPMARRAHAHELIIGSRVDPLFGPVILFGQGGVAVEVLADRAVALPPLNGKLARSLVERTRVAKLLQGYRNVPAANQEALVDALVAVSQLLAEVPEIAELDINPLLLNPEGALVLDARLRLSGLRPGGAAQFAIRPYPLELIETLPFADGRTLTLRPIRPEDEALLDSFFAQLDPEDIRLRLFYSRRSFEHSELARMTQIDYEREMAFIATLPLPDGSEEMIGDVRGLGDPDNIEAEFGVLVRSDMKGHRLGWILMDKLIRYLRANGTQRIVGAVLRENSGMLALGRKLGFSIVVHPEDSDLRHLDLPLQGPQSGH</sequence>
<dbReference type="GO" id="GO:0046872">
    <property type="term" value="F:metal ion binding"/>
    <property type="evidence" value="ECO:0007669"/>
    <property type="project" value="InterPro"/>
</dbReference>
<dbReference type="Pfam" id="PF13380">
    <property type="entry name" value="CoA_binding_2"/>
    <property type="match status" value="1"/>
</dbReference>
<dbReference type="InterPro" id="IPR051538">
    <property type="entry name" value="Acyl-CoA_Synth/Transferase"/>
</dbReference>
<dbReference type="InterPro" id="IPR011761">
    <property type="entry name" value="ATP-grasp"/>
</dbReference>
<dbReference type="Pfam" id="PF19045">
    <property type="entry name" value="Ligase_CoA_2"/>
    <property type="match status" value="1"/>
</dbReference>
<dbReference type="Gene3D" id="3.30.1490.20">
    <property type="entry name" value="ATP-grasp fold, A domain"/>
    <property type="match status" value="1"/>
</dbReference>
<dbReference type="GO" id="GO:0016747">
    <property type="term" value="F:acyltransferase activity, transferring groups other than amino-acyl groups"/>
    <property type="evidence" value="ECO:0007669"/>
    <property type="project" value="InterPro"/>
</dbReference>
<reference evidence="8 9" key="1">
    <citation type="journal article" date="2014" name="Nat. Commun.">
        <title>Physiological and genomic features of highly alkaliphilic hydrogen-utilizing Betaproteobacteria from a continental serpentinizing site.</title>
        <authorList>
            <person name="Suzuki S."/>
            <person name="Kuenen J.G."/>
            <person name="Schipper K."/>
            <person name="van der Velde S."/>
            <person name="Ishii S."/>
            <person name="Wu A."/>
            <person name="Sorokin D.Y."/>
            <person name="Tenney A."/>
            <person name="Meng X.Y."/>
            <person name="Morrill P.L."/>
            <person name="Kamagata Y."/>
            <person name="Muyzer G."/>
            <person name="Nealson K.H."/>
        </authorList>
    </citation>
    <scope>NUCLEOTIDE SEQUENCE [LARGE SCALE GENOMIC DNA]</scope>
    <source>
        <strain evidence="8 9">A1</strain>
    </source>
</reference>
<evidence type="ECO:0000259" key="7">
    <source>
        <dbReference type="PROSITE" id="PS51186"/>
    </source>
</evidence>
<keyword evidence="1" id="KW-0436">Ligase</keyword>
<dbReference type="InterPro" id="IPR000182">
    <property type="entry name" value="GNAT_dom"/>
</dbReference>
<dbReference type="Gene3D" id="3.40.50.720">
    <property type="entry name" value="NAD(P)-binding Rossmann-like Domain"/>
    <property type="match status" value="1"/>
</dbReference>
<dbReference type="Proteomes" id="UP000067461">
    <property type="component" value="Chromosome"/>
</dbReference>
<dbReference type="GO" id="GO:0005524">
    <property type="term" value="F:ATP binding"/>
    <property type="evidence" value="ECO:0007669"/>
    <property type="project" value="UniProtKB-UniRule"/>
</dbReference>
<dbReference type="AlphaFoldDB" id="A0A060NF56"/>
<dbReference type="PROSITE" id="PS50975">
    <property type="entry name" value="ATP_GRASP"/>
    <property type="match status" value="1"/>
</dbReference>
<evidence type="ECO:0000256" key="5">
    <source>
        <dbReference type="PROSITE-ProRule" id="PRU00409"/>
    </source>
</evidence>
<dbReference type="PROSITE" id="PS51186">
    <property type="entry name" value="GNAT"/>
    <property type="match status" value="1"/>
</dbReference>
<comment type="similarity">
    <text evidence="4">In the N-terminal section; belongs to the acetate CoA ligase alpha subunit family.</text>
</comment>
<dbReference type="KEGG" id="cbaa:SRAA_0082"/>
<dbReference type="Pfam" id="PF13607">
    <property type="entry name" value="Succ_CoA_lig"/>
    <property type="match status" value="1"/>
</dbReference>
<dbReference type="SUPFAM" id="SSF56059">
    <property type="entry name" value="Glutathione synthetase ATP-binding domain-like"/>
    <property type="match status" value="1"/>
</dbReference>
<dbReference type="InterPro" id="IPR003781">
    <property type="entry name" value="CoA-bd"/>
</dbReference>
<dbReference type="Pfam" id="PF13302">
    <property type="entry name" value="Acetyltransf_3"/>
    <property type="match status" value="1"/>
</dbReference>
<accession>A0A060NF56</accession>
<evidence type="ECO:0000259" key="6">
    <source>
        <dbReference type="PROSITE" id="PS50975"/>
    </source>
</evidence>
<dbReference type="HOGENOM" id="CLU_007415_0_2_4"/>
<organism evidence="8 9">
    <name type="scientific">Serpentinimonas raichei</name>
    <dbReference type="NCBI Taxonomy" id="1458425"/>
    <lineage>
        <taxon>Bacteria</taxon>
        <taxon>Pseudomonadati</taxon>
        <taxon>Pseudomonadota</taxon>
        <taxon>Betaproteobacteria</taxon>
        <taxon>Burkholderiales</taxon>
        <taxon>Comamonadaceae</taxon>
        <taxon>Serpentinimonas</taxon>
    </lineage>
</organism>
<feature type="domain" description="N-acetyltransferase" evidence="7">
    <location>
        <begin position="727"/>
        <end position="886"/>
    </location>
</feature>
<dbReference type="InterPro" id="IPR016181">
    <property type="entry name" value="Acyl_CoA_acyltransferase"/>
</dbReference>
<dbReference type="GO" id="GO:0043758">
    <property type="term" value="F:acetate-CoA ligase (ADP-forming) activity"/>
    <property type="evidence" value="ECO:0007669"/>
    <property type="project" value="InterPro"/>
</dbReference>
<dbReference type="EMBL" id="AP014568">
    <property type="protein sequence ID" value="BAO79936.1"/>
    <property type="molecule type" value="Genomic_DNA"/>
</dbReference>
<dbReference type="InterPro" id="IPR043938">
    <property type="entry name" value="Ligase_CoA_dom"/>
</dbReference>
<dbReference type="InterPro" id="IPR036291">
    <property type="entry name" value="NAD(P)-bd_dom_sf"/>
</dbReference>
<evidence type="ECO:0000256" key="4">
    <source>
        <dbReference type="ARBA" id="ARBA00060888"/>
    </source>
</evidence>
<evidence type="ECO:0000256" key="1">
    <source>
        <dbReference type="ARBA" id="ARBA00022598"/>
    </source>
</evidence>
<gene>
    <name evidence="8" type="ORF">SRAA_0082</name>
</gene>
<dbReference type="InterPro" id="IPR016102">
    <property type="entry name" value="Succinyl-CoA_synth-like"/>
</dbReference>
<dbReference type="PANTHER" id="PTHR43334">
    <property type="entry name" value="ACETATE--COA LIGASE [ADP-FORMING]"/>
    <property type="match status" value="1"/>
</dbReference>
<keyword evidence="2 5" id="KW-0547">Nucleotide-binding</keyword>
<keyword evidence="9" id="KW-1185">Reference proteome</keyword>
<evidence type="ECO:0000313" key="9">
    <source>
        <dbReference type="Proteomes" id="UP000067461"/>
    </source>
</evidence>
<dbReference type="InterPro" id="IPR013815">
    <property type="entry name" value="ATP_grasp_subdomain_1"/>
</dbReference>
<dbReference type="Gene3D" id="3.40.630.30">
    <property type="match status" value="1"/>
</dbReference>
<name>A0A060NF56_9BURK</name>
<dbReference type="InterPro" id="IPR032875">
    <property type="entry name" value="Succ_CoA_lig_flav_dom"/>
</dbReference>
<protein>
    <submittedName>
        <fullName evidence="8">Acyl-CoA synthetase (NDP forming)</fullName>
    </submittedName>
</protein>
<dbReference type="PANTHER" id="PTHR43334:SF1">
    <property type="entry name" value="3-HYDROXYPROPIONATE--COA LIGASE [ADP-FORMING]"/>
    <property type="match status" value="1"/>
</dbReference>